<dbReference type="SUPFAM" id="SSF56563">
    <property type="entry name" value="Major capsid protein gp5"/>
    <property type="match status" value="1"/>
</dbReference>
<protein>
    <recommendedName>
        <fullName evidence="3">Phage major capsid protein</fullName>
    </recommendedName>
</protein>
<sequence length="466" mass="49559">MTDNLSIFGSLVEAEENTRELKFKLLPFGEPGRTNLGEIHADKGVIEIPEAETLELNEEHDYTRPIGKFSSVEEREDGIYASVNIVETTAGNDALKLARAGLRTGISVEIADPIIENGQLTAGRLTGAGLVVRPAFDNARLVEAAENETEEVTPMENNETFEQPAPLTAGADKVELGALTFNAAKSGASVQAALADQLPADDTGKVYIRDQEIGELWEARKVNRPVIEKIGVKPLNSLFVTGHKKARTFEVADWAGSKVELPTGKFTTSRENWQAKAKAVAVDVAMELVEFGSEDVISELYEQAMDSYIEQTESEVIASLVAGGTQIPAGAEDNAISVINKAADTLGAIGANMSIVACAPDVFASLRGIKAVDAPWWLAKQGSVNLANGSADLGSGVVLTSNPELAAGTVVVADSRAIDYRESKDFRYKALDLPRGGVDISLIKFNAEKITDNGAVLVFTGVGVAV</sequence>
<proteinExistence type="predicted"/>
<evidence type="ECO:0000313" key="1">
    <source>
        <dbReference type="EMBL" id="PMQ21369.1"/>
    </source>
</evidence>
<dbReference type="Proteomes" id="UP000235739">
    <property type="component" value="Unassembled WGS sequence"/>
</dbReference>
<reference evidence="1 2" key="1">
    <citation type="journal article" date="2017" name="Elife">
        <title>Extensive horizontal gene transfer in cheese-associated bacteria.</title>
        <authorList>
            <person name="Bonham K.S."/>
            <person name="Wolfe B.E."/>
            <person name="Dutton R.J."/>
        </authorList>
    </citation>
    <scope>NUCLEOTIDE SEQUENCE [LARGE SCALE GENOMIC DNA]</scope>
    <source>
        <strain evidence="1 2">JB182</strain>
    </source>
</reference>
<organism evidence="1 2">
    <name type="scientific">Glutamicibacter arilaitensis</name>
    <dbReference type="NCBI Taxonomy" id="256701"/>
    <lineage>
        <taxon>Bacteria</taxon>
        <taxon>Bacillati</taxon>
        <taxon>Actinomycetota</taxon>
        <taxon>Actinomycetes</taxon>
        <taxon>Micrococcales</taxon>
        <taxon>Micrococcaceae</taxon>
        <taxon>Glutamicibacter</taxon>
    </lineage>
</organism>
<evidence type="ECO:0008006" key="3">
    <source>
        <dbReference type="Google" id="ProtNLM"/>
    </source>
</evidence>
<evidence type="ECO:0000313" key="2">
    <source>
        <dbReference type="Proteomes" id="UP000235739"/>
    </source>
</evidence>
<name>A0A2N7S5F1_9MICC</name>
<accession>A0A2N7S5F1</accession>
<dbReference type="RefSeq" id="WP_102597959.1">
    <property type="nucleotide sequence ID" value="NZ_PNQX01000001.1"/>
</dbReference>
<comment type="caution">
    <text evidence="1">The sequence shown here is derived from an EMBL/GenBank/DDBJ whole genome shotgun (WGS) entry which is preliminary data.</text>
</comment>
<dbReference type="EMBL" id="PNQX01000001">
    <property type="protein sequence ID" value="PMQ21369.1"/>
    <property type="molecule type" value="Genomic_DNA"/>
</dbReference>
<gene>
    <name evidence="1" type="ORF">CIK84_07405</name>
</gene>
<dbReference type="AlphaFoldDB" id="A0A2N7S5F1"/>